<protein>
    <recommendedName>
        <fullName evidence="3">PX domain-containing protein</fullName>
    </recommendedName>
</protein>
<evidence type="ECO:0000313" key="4">
    <source>
        <dbReference type="EMBL" id="GMI57069.1"/>
    </source>
</evidence>
<feature type="signal peptide" evidence="2">
    <location>
        <begin position="1"/>
        <end position="22"/>
    </location>
</feature>
<dbReference type="InterPro" id="IPR001683">
    <property type="entry name" value="PX_dom"/>
</dbReference>
<dbReference type="SUPFAM" id="SSF64268">
    <property type="entry name" value="PX domain"/>
    <property type="match status" value="1"/>
</dbReference>
<feature type="domain" description="PX" evidence="3">
    <location>
        <begin position="79"/>
        <end position="203"/>
    </location>
</feature>
<evidence type="ECO:0000313" key="5">
    <source>
        <dbReference type="Proteomes" id="UP001165060"/>
    </source>
</evidence>
<evidence type="ECO:0000256" key="2">
    <source>
        <dbReference type="SAM" id="SignalP"/>
    </source>
</evidence>
<feature type="chain" id="PRO_5047365726" description="PX domain-containing protein" evidence="2">
    <location>
        <begin position="23"/>
        <end position="330"/>
    </location>
</feature>
<gene>
    <name evidence="4" type="ORF">TeGR_g14332</name>
</gene>
<keyword evidence="5" id="KW-1185">Reference proteome</keyword>
<dbReference type="Pfam" id="PF00787">
    <property type="entry name" value="PX"/>
    <property type="match status" value="1"/>
</dbReference>
<organism evidence="4 5">
    <name type="scientific">Tetraparma gracilis</name>
    <dbReference type="NCBI Taxonomy" id="2962635"/>
    <lineage>
        <taxon>Eukaryota</taxon>
        <taxon>Sar</taxon>
        <taxon>Stramenopiles</taxon>
        <taxon>Ochrophyta</taxon>
        <taxon>Bolidophyceae</taxon>
        <taxon>Parmales</taxon>
        <taxon>Triparmaceae</taxon>
        <taxon>Tetraparma</taxon>
    </lineage>
</organism>
<reference evidence="4 5" key="1">
    <citation type="journal article" date="2023" name="Commun. Biol.">
        <title>Genome analysis of Parmales, the sister group of diatoms, reveals the evolutionary specialization of diatoms from phago-mixotrophs to photoautotrophs.</title>
        <authorList>
            <person name="Ban H."/>
            <person name="Sato S."/>
            <person name="Yoshikawa S."/>
            <person name="Yamada K."/>
            <person name="Nakamura Y."/>
            <person name="Ichinomiya M."/>
            <person name="Sato N."/>
            <person name="Blanc-Mathieu R."/>
            <person name="Endo H."/>
            <person name="Kuwata A."/>
            <person name="Ogata H."/>
        </authorList>
    </citation>
    <scope>NUCLEOTIDE SEQUENCE [LARGE SCALE GENOMIC DNA]</scope>
</reference>
<evidence type="ECO:0000259" key="3">
    <source>
        <dbReference type="PROSITE" id="PS50195"/>
    </source>
</evidence>
<feature type="region of interest" description="Disordered" evidence="1">
    <location>
        <begin position="292"/>
        <end position="330"/>
    </location>
</feature>
<proteinExistence type="predicted"/>
<dbReference type="CDD" id="cd06093">
    <property type="entry name" value="PX_domain"/>
    <property type="match status" value="1"/>
</dbReference>
<keyword evidence="2" id="KW-0732">Signal</keyword>
<dbReference type="Proteomes" id="UP001165060">
    <property type="component" value="Unassembled WGS sequence"/>
</dbReference>
<dbReference type="EMBL" id="BRYB01006796">
    <property type="protein sequence ID" value="GMI57069.1"/>
    <property type="molecule type" value="Genomic_DNA"/>
</dbReference>
<dbReference type="PROSITE" id="PS50195">
    <property type="entry name" value="PX"/>
    <property type="match status" value="1"/>
</dbReference>
<dbReference type="InterPro" id="IPR036871">
    <property type="entry name" value="PX_dom_sf"/>
</dbReference>
<comment type="caution">
    <text evidence="4">The sequence shown here is derived from an EMBL/GenBank/DDBJ whole genome shotgun (WGS) entry which is preliminary data.</text>
</comment>
<dbReference type="Gene3D" id="3.30.1520.10">
    <property type="entry name" value="Phox-like domain"/>
    <property type="match status" value="1"/>
</dbReference>
<accession>A0ABQ6NCI0</accession>
<sequence length="330" mass="35688">MGPGGALLVGAAVGGMMGAAMSGPPPRRQHQTTTVIYSQPQPQVVYQQQPQVVYQHSAPPVVVQQTGYGYTHPPAPPPPQPFGISGLSISSFEERNGTVYYCVVVSSLDLGPDRPWCVWRRYKQFDELQDSTSKYVSTYKTFPGKSGFFNALVGAKHNNQELEVRRAGLEAWLREVVGKASGSGSRLRLQQILHVFLEYRNRMHLSQILAGGGGQGGGAGAPAGGGFTLPQQQPMMQQPGMQQPGMQQQQPVMQQQQMMQQQPPQMMQPQMAQAAVATAQVYQPEAEVNVQATLVKDDSGPNSQPQQQQQQAPPVFVPSAPTAPSAPPSF</sequence>
<name>A0ABQ6NCI0_9STRA</name>
<evidence type="ECO:0000256" key="1">
    <source>
        <dbReference type="SAM" id="MobiDB-lite"/>
    </source>
</evidence>
<feature type="compositionally biased region" description="Low complexity" evidence="1">
    <location>
        <begin position="303"/>
        <end position="323"/>
    </location>
</feature>